<accession>A0A8J3YDP4</accession>
<comment type="caution">
    <text evidence="1">The sequence shown here is derived from an EMBL/GenBank/DDBJ whole genome shotgun (WGS) entry which is preliminary data.</text>
</comment>
<dbReference type="InterPro" id="IPR036102">
    <property type="entry name" value="OsmC/Ohrsf"/>
</dbReference>
<dbReference type="AlphaFoldDB" id="A0A8J3YDP4"/>
<keyword evidence="2" id="KW-1185">Reference proteome</keyword>
<name>A0A8J3YDP4_9ACTN</name>
<dbReference type="InterPro" id="IPR015946">
    <property type="entry name" value="KH_dom-like_a/b"/>
</dbReference>
<reference evidence="1" key="1">
    <citation type="submission" date="2021-01" db="EMBL/GenBank/DDBJ databases">
        <title>Whole genome shotgun sequence of Spirilliplanes yamanashiensis NBRC 15828.</title>
        <authorList>
            <person name="Komaki H."/>
            <person name="Tamura T."/>
        </authorList>
    </citation>
    <scope>NUCLEOTIDE SEQUENCE</scope>
    <source>
        <strain evidence="1">NBRC 15828</strain>
    </source>
</reference>
<dbReference type="Proteomes" id="UP000652013">
    <property type="component" value="Unassembled WGS sequence"/>
</dbReference>
<dbReference type="EMBL" id="BOOY01000045">
    <property type="protein sequence ID" value="GIJ06723.1"/>
    <property type="molecule type" value="Genomic_DNA"/>
</dbReference>
<dbReference type="SUPFAM" id="SSF82784">
    <property type="entry name" value="OsmC-like"/>
    <property type="match status" value="1"/>
</dbReference>
<gene>
    <name evidence="1" type="ORF">Sya03_60750</name>
</gene>
<organism evidence="1 2">
    <name type="scientific">Spirilliplanes yamanashiensis</name>
    <dbReference type="NCBI Taxonomy" id="42233"/>
    <lineage>
        <taxon>Bacteria</taxon>
        <taxon>Bacillati</taxon>
        <taxon>Actinomycetota</taxon>
        <taxon>Actinomycetes</taxon>
        <taxon>Micromonosporales</taxon>
        <taxon>Micromonosporaceae</taxon>
        <taxon>Spirilliplanes</taxon>
    </lineage>
</organism>
<sequence>MAFYAGRYLTRHGVARDGLAIQAGFAMAGDRPARVAAISITVTAPAGLPPGRRPGLQAVVEHCTVHNSLARPPEVAITVEVAS</sequence>
<dbReference type="Gene3D" id="3.30.300.20">
    <property type="match status" value="1"/>
</dbReference>
<evidence type="ECO:0000313" key="1">
    <source>
        <dbReference type="EMBL" id="GIJ06723.1"/>
    </source>
</evidence>
<proteinExistence type="predicted"/>
<evidence type="ECO:0008006" key="3">
    <source>
        <dbReference type="Google" id="ProtNLM"/>
    </source>
</evidence>
<evidence type="ECO:0000313" key="2">
    <source>
        <dbReference type="Proteomes" id="UP000652013"/>
    </source>
</evidence>
<protein>
    <recommendedName>
        <fullName evidence="3">OsmC-like protein</fullName>
    </recommendedName>
</protein>